<protein>
    <submittedName>
        <fullName evidence="7">Tetraspanin-2A</fullName>
    </submittedName>
</protein>
<dbReference type="RefSeq" id="XP_018018052.1">
    <property type="nucleotide sequence ID" value="XM_018162563.2"/>
</dbReference>
<feature type="transmembrane region" description="Helical" evidence="5">
    <location>
        <begin position="20"/>
        <end position="47"/>
    </location>
</feature>
<gene>
    <name evidence="7" type="primary">LOC108674599</name>
</gene>
<evidence type="ECO:0000256" key="3">
    <source>
        <dbReference type="ARBA" id="ARBA00022989"/>
    </source>
</evidence>
<dbReference type="SUPFAM" id="SSF48652">
    <property type="entry name" value="Tetraspanin"/>
    <property type="match status" value="1"/>
</dbReference>
<dbReference type="AlphaFoldDB" id="A0A8B7NWE6"/>
<evidence type="ECO:0000313" key="6">
    <source>
        <dbReference type="Proteomes" id="UP000694843"/>
    </source>
</evidence>
<dbReference type="KEGG" id="hazt:108674599"/>
<dbReference type="Pfam" id="PF00335">
    <property type="entry name" value="Tetraspanin"/>
    <property type="match status" value="1"/>
</dbReference>
<dbReference type="OrthoDB" id="10051670at2759"/>
<keyword evidence="2 5" id="KW-0812">Transmembrane</keyword>
<keyword evidence="4 5" id="KW-0472">Membrane</keyword>
<evidence type="ECO:0000313" key="7">
    <source>
        <dbReference type="RefSeq" id="XP_018018052.1"/>
    </source>
</evidence>
<comment type="subcellular location">
    <subcellularLocation>
        <location evidence="1">Membrane</location>
        <topology evidence="1">Multi-pass membrane protein</topology>
    </subcellularLocation>
</comment>
<dbReference type="GeneID" id="108674599"/>
<keyword evidence="6" id="KW-1185">Reference proteome</keyword>
<proteinExistence type="predicted"/>
<evidence type="ECO:0000256" key="4">
    <source>
        <dbReference type="ARBA" id="ARBA00023136"/>
    </source>
</evidence>
<dbReference type="GO" id="GO:0016020">
    <property type="term" value="C:membrane"/>
    <property type="evidence" value="ECO:0007669"/>
    <property type="project" value="UniProtKB-SubCell"/>
</dbReference>
<sequence length="179" mass="20632">MDFYEEPYFGFGTKMSKYLMSFSVFVCFVVLSVVSFFLNLGGSVYLLQSGLEQTAAKPLISELFYGYLIVYYSDMPSKYMADHIQEQYECCGAYSPMDWKNVRLPVPNTCRNQITGNQFHLSCGEAVSRYLELFTGLSSGMALIVCFLQLWTFLFVVLIRRGHFRKSQSVENNQDYNED</sequence>
<dbReference type="Proteomes" id="UP000694843">
    <property type="component" value="Unplaced"/>
</dbReference>
<feature type="transmembrane region" description="Helical" evidence="5">
    <location>
        <begin position="54"/>
        <end position="72"/>
    </location>
</feature>
<accession>A0A8B7NWE6</accession>
<feature type="transmembrane region" description="Helical" evidence="5">
    <location>
        <begin position="137"/>
        <end position="159"/>
    </location>
</feature>
<dbReference type="Gene3D" id="1.10.1450.10">
    <property type="entry name" value="Tetraspanin"/>
    <property type="match status" value="1"/>
</dbReference>
<dbReference type="InterPro" id="IPR008952">
    <property type="entry name" value="Tetraspanin_EC2_sf"/>
</dbReference>
<evidence type="ECO:0000256" key="5">
    <source>
        <dbReference type="SAM" id="Phobius"/>
    </source>
</evidence>
<reference evidence="7" key="1">
    <citation type="submission" date="2025-08" db="UniProtKB">
        <authorList>
            <consortium name="RefSeq"/>
        </authorList>
    </citation>
    <scope>IDENTIFICATION</scope>
    <source>
        <tissue evidence="7">Whole organism</tissue>
    </source>
</reference>
<evidence type="ECO:0000256" key="2">
    <source>
        <dbReference type="ARBA" id="ARBA00022692"/>
    </source>
</evidence>
<keyword evidence="3 5" id="KW-1133">Transmembrane helix</keyword>
<name>A0A8B7NWE6_HYAAZ</name>
<evidence type="ECO:0000256" key="1">
    <source>
        <dbReference type="ARBA" id="ARBA00004141"/>
    </source>
</evidence>
<dbReference type="CDD" id="cd03127">
    <property type="entry name" value="tetraspanin_LEL"/>
    <property type="match status" value="1"/>
</dbReference>
<organism evidence="6 7">
    <name type="scientific">Hyalella azteca</name>
    <name type="common">Amphipod</name>
    <dbReference type="NCBI Taxonomy" id="294128"/>
    <lineage>
        <taxon>Eukaryota</taxon>
        <taxon>Metazoa</taxon>
        <taxon>Ecdysozoa</taxon>
        <taxon>Arthropoda</taxon>
        <taxon>Crustacea</taxon>
        <taxon>Multicrustacea</taxon>
        <taxon>Malacostraca</taxon>
        <taxon>Eumalacostraca</taxon>
        <taxon>Peracarida</taxon>
        <taxon>Amphipoda</taxon>
        <taxon>Senticaudata</taxon>
        <taxon>Talitrida</taxon>
        <taxon>Talitroidea</taxon>
        <taxon>Hyalellidae</taxon>
        <taxon>Hyalella</taxon>
    </lineage>
</organism>
<dbReference type="InterPro" id="IPR018499">
    <property type="entry name" value="Tetraspanin/Peripherin"/>
</dbReference>